<evidence type="ECO:0000256" key="1">
    <source>
        <dbReference type="SAM" id="MobiDB-lite"/>
    </source>
</evidence>
<dbReference type="GO" id="GO:0004672">
    <property type="term" value="F:protein kinase activity"/>
    <property type="evidence" value="ECO:0007669"/>
    <property type="project" value="InterPro"/>
</dbReference>
<organism evidence="3 4">
    <name type="scientific">Eschrichtius robustus</name>
    <name type="common">California gray whale</name>
    <name type="synonym">Eschrichtius gibbosus</name>
    <dbReference type="NCBI Taxonomy" id="9764"/>
    <lineage>
        <taxon>Eukaryota</taxon>
        <taxon>Metazoa</taxon>
        <taxon>Chordata</taxon>
        <taxon>Craniata</taxon>
        <taxon>Vertebrata</taxon>
        <taxon>Euteleostomi</taxon>
        <taxon>Mammalia</taxon>
        <taxon>Eutheria</taxon>
        <taxon>Laurasiatheria</taxon>
        <taxon>Artiodactyla</taxon>
        <taxon>Whippomorpha</taxon>
        <taxon>Cetacea</taxon>
        <taxon>Mysticeti</taxon>
        <taxon>Eschrichtiidae</taxon>
        <taxon>Eschrichtius</taxon>
    </lineage>
</organism>
<dbReference type="Gene3D" id="6.10.140.620">
    <property type="match status" value="1"/>
</dbReference>
<sequence length="391" mass="43309">MKRSHTGNVRLHDSISEEGFHYLVFDLVTGGELFEDIVAREYYSEADASHCIHQILESVNHIHQHDIVHRDLKPENLLLASKCKGAAVKLADFGLAIEVQGEQQAWFGFAGTPGYLSPEVLRKDPYGKPVDIWACGVILYILLVGYPPFWDEDQHKLYQQIKAGAYDFPSPEWDTVTPEAKNLINQMLTINPAKRITADQALKHPWVCQRSTVASMMHRQETVECLRKFNARRKLKGAILTTMLVSRNFSGNTLTKMMRILFGGAAAAEFCNVPRLLQGWLHLLTSLPPAPPLPQLGRLGHAARTPPCAAAAGSCASRWGMLAADWPPWLCGSSVHSETVSPQLAGRAPPPPRLPRAPPAWPGKEAVAWDVELGSRRFSSRSHPPESLACL</sequence>
<dbReference type="InterPro" id="IPR011009">
    <property type="entry name" value="Kinase-like_dom_sf"/>
</dbReference>
<comment type="caution">
    <text evidence="3">The sequence shown here is derived from an EMBL/GenBank/DDBJ whole genome shotgun (WGS) entry which is preliminary data.</text>
</comment>
<evidence type="ECO:0000313" key="3">
    <source>
        <dbReference type="EMBL" id="KAJ8795052.1"/>
    </source>
</evidence>
<dbReference type="Proteomes" id="UP001159641">
    <property type="component" value="Unassembled WGS sequence"/>
</dbReference>
<dbReference type="Gene3D" id="1.10.510.10">
    <property type="entry name" value="Transferase(Phosphotransferase) domain 1"/>
    <property type="match status" value="1"/>
</dbReference>
<dbReference type="PANTHER" id="PTHR24347">
    <property type="entry name" value="SERINE/THREONINE-PROTEIN KINASE"/>
    <property type="match status" value="1"/>
</dbReference>
<feature type="domain" description="Protein kinase" evidence="2">
    <location>
        <begin position="1"/>
        <end position="207"/>
    </location>
</feature>
<evidence type="ECO:0000259" key="2">
    <source>
        <dbReference type="PROSITE" id="PS50011"/>
    </source>
</evidence>
<dbReference type="PROSITE" id="PS00108">
    <property type="entry name" value="PROTEIN_KINASE_ST"/>
    <property type="match status" value="1"/>
</dbReference>
<dbReference type="CDD" id="cd14086">
    <property type="entry name" value="STKc_CaMKII"/>
    <property type="match status" value="1"/>
</dbReference>
<evidence type="ECO:0000313" key="4">
    <source>
        <dbReference type="Proteomes" id="UP001159641"/>
    </source>
</evidence>
<feature type="region of interest" description="Disordered" evidence="1">
    <location>
        <begin position="341"/>
        <end position="361"/>
    </location>
</feature>
<accession>A0AB34HVH9</accession>
<dbReference type="EMBL" id="JAIQCJ010000625">
    <property type="protein sequence ID" value="KAJ8795052.1"/>
    <property type="molecule type" value="Genomic_DNA"/>
</dbReference>
<dbReference type="GO" id="GO:0005524">
    <property type="term" value="F:ATP binding"/>
    <property type="evidence" value="ECO:0007669"/>
    <property type="project" value="InterPro"/>
</dbReference>
<gene>
    <name evidence="3" type="ORF">J1605_018639</name>
</gene>
<dbReference type="InterPro" id="IPR000719">
    <property type="entry name" value="Prot_kinase_dom"/>
</dbReference>
<dbReference type="Pfam" id="PF00069">
    <property type="entry name" value="Pkinase"/>
    <property type="match status" value="1"/>
</dbReference>
<reference evidence="3 4" key="1">
    <citation type="submission" date="2022-11" db="EMBL/GenBank/DDBJ databases">
        <title>Whole genome sequence of Eschrichtius robustus ER-17-0199.</title>
        <authorList>
            <person name="Bruniche-Olsen A."/>
            <person name="Black A.N."/>
            <person name="Fields C.J."/>
            <person name="Walden K."/>
            <person name="Dewoody J.A."/>
        </authorList>
    </citation>
    <scope>NUCLEOTIDE SEQUENCE [LARGE SCALE GENOMIC DNA]</scope>
    <source>
        <strain evidence="3">ER-17-0199</strain>
        <tissue evidence="3">Blubber</tissue>
    </source>
</reference>
<dbReference type="AlphaFoldDB" id="A0AB34HVH9"/>
<dbReference type="PROSITE" id="PS50011">
    <property type="entry name" value="PROTEIN_KINASE_DOM"/>
    <property type="match status" value="1"/>
</dbReference>
<dbReference type="SMART" id="SM00220">
    <property type="entry name" value="S_TKc"/>
    <property type="match status" value="1"/>
</dbReference>
<dbReference type="InterPro" id="IPR008271">
    <property type="entry name" value="Ser/Thr_kinase_AS"/>
</dbReference>
<dbReference type="SUPFAM" id="SSF56112">
    <property type="entry name" value="Protein kinase-like (PK-like)"/>
    <property type="match status" value="1"/>
</dbReference>
<proteinExistence type="predicted"/>
<keyword evidence="4" id="KW-1185">Reference proteome</keyword>
<protein>
    <recommendedName>
        <fullName evidence="2">Protein kinase domain-containing protein</fullName>
    </recommendedName>
</protein>
<dbReference type="FunFam" id="1.10.510.10:FF:000001">
    <property type="entry name" value="Calcium/calmodulin-dependent protein kinase type II subunit delta"/>
    <property type="match status" value="1"/>
</dbReference>
<feature type="compositionally biased region" description="Pro residues" evidence="1">
    <location>
        <begin position="348"/>
        <end position="361"/>
    </location>
</feature>
<name>A0AB34HVH9_ESCRO</name>